<feature type="region of interest" description="Disordered" evidence="2">
    <location>
        <begin position="1"/>
        <end position="68"/>
    </location>
</feature>
<evidence type="ECO:0000259" key="3">
    <source>
        <dbReference type="Pfam" id="PF00329"/>
    </source>
</evidence>
<feature type="compositionally biased region" description="Low complexity" evidence="2">
    <location>
        <begin position="54"/>
        <end position="65"/>
    </location>
</feature>
<dbReference type="InterPro" id="IPR001268">
    <property type="entry name" value="NADH_UbQ_OxRdtase_30kDa_su"/>
</dbReference>
<dbReference type="GO" id="GO:0016491">
    <property type="term" value="F:oxidoreductase activity"/>
    <property type="evidence" value="ECO:0007669"/>
    <property type="project" value="UniProtKB-KW"/>
</dbReference>
<feature type="compositionally biased region" description="Polar residues" evidence="2">
    <location>
        <begin position="8"/>
        <end position="18"/>
    </location>
</feature>
<protein>
    <submittedName>
        <fullName evidence="4">NADH-ubiquinone oxidoreductase chain C</fullName>
        <ecNumber evidence="4">1.6.5.3</ecNumber>
    </submittedName>
</protein>
<accession>A0A6J4U224</accession>
<gene>
    <name evidence="4" type="ORF">AVDCRST_MAG73-1460</name>
</gene>
<organism evidence="4">
    <name type="scientific">uncultured Thermomicrobiales bacterium</name>
    <dbReference type="NCBI Taxonomy" id="1645740"/>
    <lineage>
        <taxon>Bacteria</taxon>
        <taxon>Pseudomonadati</taxon>
        <taxon>Thermomicrobiota</taxon>
        <taxon>Thermomicrobia</taxon>
        <taxon>Thermomicrobiales</taxon>
        <taxon>environmental samples</taxon>
    </lineage>
</organism>
<dbReference type="InterPro" id="IPR037232">
    <property type="entry name" value="NADH_quin_OxRdtase_su_C/D-like"/>
</dbReference>
<keyword evidence="4" id="KW-0830">Ubiquinone</keyword>
<dbReference type="SUPFAM" id="SSF143243">
    <property type="entry name" value="Nqo5-like"/>
    <property type="match status" value="1"/>
</dbReference>
<dbReference type="AlphaFoldDB" id="A0A6J4U224"/>
<reference evidence="4" key="1">
    <citation type="submission" date="2020-02" db="EMBL/GenBank/DDBJ databases">
        <authorList>
            <person name="Meier V. D."/>
        </authorList>
    </citation>
    <scope>NUCLEOTIDE SEQUENCE</scope>
    <source>
        <strain evidence="4">AVDCRST_MAG73</strain>
    </source>
</reference>
<name>A0A6J4U224_9BACT</name>
<evidence type="ECO:0000313" key="4">
    <source>
        <dbReference type="EMBL" id="CAA9537296.1"/>
    </source>
</evidence>
<dbReference type="Gene3D" id="3.30.460.80">
    <property type="entry name" value="NADH:ubiquinone oxidoreductase, 30kDa subunit"/>
    <property type="match status" value="1"/>
</dbReference>
<comment type="similarity">
    <text evidence="1">Belongs to the complex I 30 kDa subunit family.</text>
</comment>
<dbReference type="GO" id="GO:0008137">
    <property type="term" value="F:NADH dehydrogenase (ubiquinone) activity"/>
    <property type="evidence" value="ECO:0007669"/>
    <property type="project" value="InterPro"/>
</dbReference>
<dbReference type="Pfam" id="PF00329">
    <property type="entry name" value="Complex1_30kDa"/>
    <property type="match status" value="1"/>
</dbReference>
<dbReference type="PANTHER" id="PTHR10884:SF14">
    <property type="entry name" value="NADH DEHYDROGENASE [UBIQUINONE] IRON-SULFUR PROTEIN 3, MITOCHONDRIAL"/>
    <property type="match status" value="1"/>
</dbReference>
<sequence length="231" mass="25282">MSERPQDVQAQPGQSRTPDPQPKATADGSAANADPGGVIDAVAAPENPTGGGAQTQPAATQEATPSSAAPLVNIEAMRERMDIEGLAASDPWGRGAYVDPDVEKHPVVVALRERDPDTIVDVVRFRDETTIHIRAPELREVCAFLRAHPRIRLDFLTDLTAVDMLRLRERPRFDVVALLYSLSNRVRVRIKAGVDDGEPVPSLVPLWNGANWLEREVYDMFGIVFEGHPNP</sequence>
<proteinExistence type="inferred from homology"/>
<dbReference type="EC" id="1.6.5.3" evidence="4"/>
<evidence type="ECO:0000256" key="2">
    <source>
        <dbReference type="SAM" id="MobiDB-lite"/>
    </source>
</evidence>
<keyword evidence="4" id="KW-0560">Oxidoreductase</keyword>
<feature type="domain" description="NADH:ubiquinone oxidoreductase 30kDa subunit" evidence="3">
    <location>
        <begin position="131"/>
        <end position="230"/>
    </location>
</feature>
<dbReference type="PANTHER" id="PTHR10884">
    <property type="entry name" value="NADH DEHYDROGENASE UBIQUINONE IRON-SULFUR PROTEIN 3"/>
    <property type="match status" value="1"/>
</dbReference>
<evidence type="ECO:0000256" key="1">
    <source>
        <dbReference type="ARBA" id="ARBA00007569"/>
    </source>
</evidence>
<dbReference type="EMBL" id="CADCWE010000091">
    <property type="protein sequence ID" value="CAA9537296.1"/>
    <property type="molecule type" value="Genomic_DNA"/>
</dbReference>